<name>A0A2S1T245_9ACTN</name>
<proteinExistence type="predicted"/>
<evidence type="ECO:0000313" key="3">
    <source>
        <dbReference type="Proteomes" id="UP000244900"/>
    </source>
</evidence>
<gene>
    <name evidence="2" type="ORF">DDW44_30940</name>
</gene>
<protein>
    <submittedName>
        <fullName evidence="2">Uncharacterized protein</fullName>
    </submittedName>
</protein>
<keyword evidence="3" id="KW-1185">Reference proteome</keyword>
<dbReference type="KEGG" id="stir:DDW44_30940"/>
<evidence type="ECO:0000256" key="1">
    <source>
        <dbReference type="SAM" id="MobiDB-lite"/>
    </source>
</evidence>
<dbReference type="Proteomes" id="UP000244900">
    <property type="component" value="Chromosome"/>
</dbReference>
<dbReference type="RefSeq" id="WP_108908600.1">
    <property type="nucleotide sequence ID" value="NZ_CP029188.1"/>
</dbReference>
<sequence>MVSGELMKLTFAIDVKHVARLTAIKKKHRRGMAEYTADLVARGMPRPDAQLEARRLRPERWPTLDTIVARAIEQRLEEDDLAGPWRPLTPAEEEGATLMGRGPGKNYPGFLKYRAYELPSDLVKRLRTASIRVSEGPLDKLDALGLTYNRLDLSPEEKDQREELIEKVYSVPRIARQALERYGPWPREERPPSAPPAEDF</sequence>
<organism evidence="2 3">
    <name type="scientific">Streptomyces tirandamycinicus</name>
    <dbReference type="NCBI Taxonomy" id="2174846"/>
    <lineage>
        <taxon>Bacteria</taxon>
        <taxon>Bacillati</taxon>
        <taxon>Actinomycetota</taxon>
        <taxon>Actinomycetes</taxon>
        <taxon>Kitasatosporales</taxon>
        <taxon>Streptomycetaceae</taxon>
        <taxon>Streptomyces</taxon>
    </lineage>
</organism>
<dbReference type="EMBL" id="CP029188">
    <property type="protein sequence ID" value="AWI32732.1"/>
    <property type="molecule type" value="Genomic_DNA"/>
</dbReference>
<dbReference type="AlphaFoldDB" id="A0A2S1T245"/>
<accession>A0A2S1T245</accession>
<dbReference type="OrthoDB" id="4242010at2"/>
<evidence type="ECO:0000313" key="2">
    <source>
        <dbReference type="EMBL" id="AWI32732.1"/>
    </source>
</evidence>
<reference evidence="2 3" key="1">
    <citation type="submission" date="2018-05" db="EMBL/GenBank/DDBJ databases">
        <title>Complete genome sequence of sponge-derived Streptomyces sp. HNM0039.</title>
        <authorList>
            <person name="Huang X."/>
            <person name="Zhou S."/>
        </authorList>
    </citation>
    <scope>NUCLEOTIDE SEQUENCE [LARGE SCALE GENOMIC DNA]</scope>
    <source>
        <strain evidence="2 3">HNM0039</strain>
    </source>
</reference>
<feature type="region of interest" description="Disordered" evidence="1">
    <location>
        <begin position="180"/>
        <end position="200"/>
    </location>
</feature>